<evidence type="ECO:0000256" key="5">
    <source>
        <dbReference type="ARBA" id="ARBA00022801"/>
    </source>
</evidence>
<reference evidence="9 10" key="1">
    <citation type="journal article" date="2007" name="Int. J. Syst. Evol. Microbiol.">
        <title>Paenibacillus ginsengarvi sp. nov., isolated from soil from ginseng cultivation.</title>
        <authorList>
            <person name="Yoon M.H."/>
            <person name="Ten L.N."/>
            <person name="Im W.T."/>
        </authorList>
    </citation>
    <scope>NUCLEOTIDE SEQUENCE [LARGE SCALE GENOMIC DNA]</scope>
    <source>
        <strain evidence="9 10">KCTC 13059</strain>
    </source>
</reference>
<sequence length="250" mass="27180">MTIENEQDWEGLRRIGRIVAQVRDTMLRRIEAGMTTKQLDEIGEALLRQYGANPAPRKEYGFPGTTCISVGDVAAHGIPGSKKLRPGDIVNVDVSAELDGYYADTGATIVVAGEAADRELKLRLVASSSKALEAGMAEAKSGAKLNRIGRAIEREARASGFRVIRNLAGHGIGRKLHEEPGDITNFENKRDGRLLRNGSVLAIETFLSTGAEYVVEEEDGWTIRTPDRSLVAQFEHTVVVTKEGPVILTV</sequence>
<dbReference type="Proteomes" id="UP000282311">
    <property type="component" value="Unassembled WGS sequence"/>
</dbReference>
<keyword evidence="5 6" id="KW-0378">Hydrolase</keyword>
<name>A0A3B0BHL3_9BACL</name>
<feature type="binding site" evidence="6">
    <location>
        <position position="76"/>
    </location>
    <ligand>
        <name>substrate</name>
    </ligand>
</feature>
<dbReference type="EC" id="3.4.11.18" evidence="6 7"/>
<feature type="binding site" evidence="6">
    <location>
        <position position="170"/>
    </location>
    <ligand>
        <name>a divalent metal cation</name>
        <dbReference type="ChEBI" id="CHEBI:60240"/>
        <label>2</label>
        <note>catalytic</note>
    </ligand>
</feature>
<dbReference type="OrthoDB" id="9802055at2"/>
<evidence type="ECO:0000256" key="4">
    <source>
        <dbReference type="ARBA" id="ARBA00022723"/>
    </source>
</evidence>
<feature type="binding site" evidence="6">
    <location>
        <position position="93"/>
    </location>
    <ligand>
        <name>a divalent metal cation</name>
        <dbReference type="ChEBI" id="CHEBI:60240"/>
        <label>1</label>
    </ligand>
</feature>
<dbReference type="EMBL" id="RBAH01000027">
    <property type="protein sequence ID" value="RKN72382.1"/>
    <property type="molecule type" value="Genomic_DNA"/>
</dbReference>
<dbReference type="GO" id="GO:0046872">
    <property type="term" value="F:metal ion binding"/>
    <property type="evidence" value="ECO:0007669"/>
    <property type="project" value="UniProtKB-UniRule"/>
</dbReference>
<feature type="binding site" evidence="6">
    <location>
        <position position="235"/>
    </location>
    <ligand>
        <name>a divalent metal cation</name>
        <dbReference type="ChEBI" id="CHEBI:60240"/>
        <label>1</label>
    </ligand>
</feature>
<evidence type="ECO:0000256" key="6">
    <source>
        <dbReference type="HAMAP-Rule" id="MF_01974"/>
    </source>
</evidence>
<comment type="similarity">
    <text evidence="6">Belongs to the peptidase M24A family. Methionine aminopeptidase type 1 subfamily.</text>
</comment>
<evidence type="ECO:0000256" key="3">
    <source>
        <dbReference type="ARBA" id="ARBA00022670"/>
    </source>
</evidence>
<gene>
    <name evidence="6 9" type="primary">map</name>
    <name evidence="9" type="ORF">D7M11_28285</name>
</gene>
<dbReference type="SUPFAM" id="SSF55920">
    <property type="entry name" value="Creatinase/aminopeptidase"/>
    <property type="match status" value="1"/>
</dbReference>
<feature type="domain" description="Peptidase M24" evidence="8">
    <location>
        <begin position="10"/>
        <end position="242"/>
    </location>
</feature>
<dbReference type="GO" id="GO:0004239">
    <property type="term" value="F:initiator methionyl aminopeptidase activity"/>
    <property type="evidence" value="ECO:0007669"/>
    <property type="project" value="UniProtKB-UniRule"/>
</dbReference>
<feature type="binding site" evidence="6">
    <location>
        <position position="104"/>
    </location>
    <ligand>
        <name>a divalent metal cation</name>
        <dbReference type="ChEBI" id="CHEBI:60240"/>
        <label>1</label>
    </ligand>
</feature>
<dbReference type="PRINTS" id="PR00599">
    <property type="entry name" value="MAPEPTIDASE"/>
</dbReference>
<keyword evidence="4 6" id="KW-0479">Metal-binding</keyword>
<organism evidence="9 10">
    <name type="scientific">Paenibacillus ginsengarvi</name>
    <dbReference type="NCBI Taxonomy" id="400777"/>
    <lineage>
        <taxon>Bacteria</taxon>
        <taxon>Bacillati</taxon>
        <taxon>Bacillota</taxon>
        <taxon>Bacilli</taxon>
        <taxon>Bacillales</taxon>
        <taxon>Paenibacillaceae</taxon>
        <taxon>Paenibacillus</taxon>
    </lineage>
</organism>
<dbReference type="InterPro" id="IPR036005">
    <property type="entry name" value="Creatinase/aminopeptidase-like"/>
</dbReference>
<comment type="caution">
    <text evidence="9">The sequence shown here is derived from an EMBL/GenBank/DDBJ whole genome shotgun (WGS) entry which is preliminary data.</text>
</comment>
<dbReference type="Gene3D" id="3.90.230.10">
    <property type="entry name" value="Creatinase/methionine aminopeptidase superfamily"/>
    <property type="match status" value="1"/>
</dbReference>
<dbReference type="PANTHER" id="PTHR43330">
    <property type="entry name" value="METHIONINE AMINOPEPTIDASE"/>
    <property type="match status" value="1"/>
</dbReference>
<keyword evidence="10" id="KW-1185">Reference proteome</keyword>
<dbReference type="PANTHER" id="PTHR43330:SF13">
    <property type="entry name" value="METHIONINE AMINOPEPTIDASE 2"/>
    <property type="match status" value="1"/>
</dbReference>
<evidence type="ECO:0000256" key="2">
    <source>
        <dbReference type="ARBA" id="ARBA00022438"/>
    </source>
</evidence>
<comment type="cofactor">
    <cofactor evidence="6">
        <name>Co(2+)</name>
        <dbReference type="ChEBI" id="CHEBI:48828"/>
    </cofactor>
    <cofactor evidence="6">
        <name>Zn(2+)</name>
        <dbReference type="ChEBI" id="CHEBI:29105"/>
    </cofactor>
    <cofactor evidence="6">
        <name>Mn(2+)</name>
        <dbReference type="ChEBI" id="CHEBI:29035"/>
    </cofactor>
    <cofactor evidence="6">
        <name>Fe(2+)</name>
        <dbReference type="ChEBI" id="CHEBI:29033"/>
    </cofactor>
    <text evidence="6">Binds 2 divalent metal cations per subunit. Has a high-affinity and a low affinity metal-binding site. The true nature of the physiological cofactor is under debate. The enzyme is active with cobalt, zinc, manganese or divalent iron ions. Most likely, methionine aminopeptidases function as mononuclear Fe(2+)-metalloproteases under physiological conditions, and the catalytically relevant metal-binding site has been assigned to the histidine-containing high-affinity site.</text>
</comment>
<evidence type="ECO:0000313" key="10">
    <source>
        <dbReference type="Proteomes" id="UP000282311"/>
    </source>
</evidence>
<comment type="subunit">
    <text evidence="6">Monomer.</text>
</comment>
<evidence type="ECO:0000256" key="7">
    <source>
        <dbReference type="RuleBase" id="RU003653"/>
    </source>
</evidence>
<dbReference type="Pfam" id="PF00557">
    <property type="entry name" value="Peptidase_M24"/>
    <property type="match status" value="1"/>
</dbReference>
<dbReference type="RefSeq" id="WP_120750631.1">
    <property type="nucleotide sequence ID" value="NZ_RBAH01000027.1"/>
</dbReference>
<keyword evidence="2 6" id="KW-0031">Aminopeptidase</keyword>
<comment type="catalytic activity">
    <reaction evidence="6 7">
        <text>Release of N-terminal amino acids, preferentially methionine, from peptides and arylamides.</text>
        <dbReference type="EC" id="3.4.11.18"/>
    </reaction>
</comment>
<dbReference type="InterPro" id="IPR002467">
    <property type="entry name" value="Pept_M24A_MAP1"/>
</dbReference>
<evidence type="ECO:0000313" key="9">
    <source>
        <dbReference type="EMBL" id="RKN72382.1"/>
    </source>
</evidence>
<evidence type="ECO:0000259" key="8">
    <source>
        <dbReference type="Pfam" id="PF00557"/>
    </source>
</evidence>
<dbReference type="GO" id="GO:0006508">
    <property type="term" value="P:proteolysis"/>
    <property type="evidence" value="ECO:0007669"/>
    <property type="project" value="UniProtKB-KW"/>
</dbReference>
<dbReference type="GO" id="GO:0070006">
    <property type="term" value="F:metalloaminopeptidase activity"/>
    <property type="evidence" value="ECO:0007669"/>
    <property type="project" value="UniProtKB-UniRule"/>
</dbReference>
<evidence type="ECO:0000256" key="1">
    <source>
        <dbReference type="ARBA" id="ARBA00002521"/>
    </source>
</evidence>
<feature type="binding site" evidence="6">
    <location>
        <position position="177"/>
    </location>
    <ligand>
        <name>substrate</name>
    </ligand>
</feature>
<feature type="binding site" evidence="6">
    <location>
        <position position="104"/>
    </location>
    <ligand>
        <name>a divalent metal cation</name>
        <dbReference type="ChEBI" id="CHEBI:60240"/>
        <label>2</label>
        <note>catalytic</note>
    </ligand>
</feature>
<feature type="binding site" evidence="6">
    <location>
        <position position="204"/>
    </location>
    <ligand>
        <name>a divalent metal cation</name>
        <dbReference type="ChEBI" id="CHEBI:60240"/>
        <label>2</label>
        <note>catalytic</note>
    </ligand>
</feature>
<dbReference type="CDD" id="cd01086">
    <property type="entry name" value="MetAP1"/>
    <property type="match status" value="1"/>
</dbReference>
<dbReference type="HAMAP" id="MF_01974">
    <property type="entry name" value="MetAP_1"/>
    <property type="match status" value="1"/>
</dbReference>
<dbReference type="InterPro" id="IPR001714">
    <property type="entry name" value="Pept_M24_MAP"/>
</dbReference>
<protein>
    <recommendedName>
        <fullName evidence="6 7">Methionine aminopeptidase</fullName>
        <shortName evidence="6">MAP</shortName>
        <shortName evidence="6">MetAP</shortName>
        <ecNumber evidence="6 7">3.4.11.18</ecNumber>
    </recommendedName>
    <alternativeName>
        <fullName evidence="6">Peptidase M</fullName>
    </alternativeName>
</protein>
<comment type="function">
    <text evidence="1 6">Removes the N-terminal methionine from nascent proteins. The N-terminal methionine is often cleaved when the second residue in the primary sequence is small and uncharged (Met-Ala-, Cys, Gly, Pro, Ser, Thr, or Val). Requires deformylation of the N(alpha)-formylated initiator methionine before it can be hydrolyzed.</text>
</comment>
<proteinExistence type="inferred from homology"/>
<dbReference type="AlphaFoldDB" id="A0A3B0BHL3"/>
<feature type="binding site" evidence="6">
    <location>
        <position position="235"/>
    </location>
    <ligand>
        <name>a divalent metal cation</name>
        <dbReference type="ChEBI" id="CHEBI:60240"/>
        <label>2</label>
        <note>catalytic</note>
    </ligand>
</feature>
<keyword evidence="3 6" id="KW-0645">Protease</keyword>
<dbReference type="NCBIfam" id="TIGR00500">
    <property type="entry name" value="met_pdase_I"/>
    <property type="match status" value="1"/>
</dbReference>
<dbReference type="InterPro" id="IPR000994">
    <property type="entry name" value="Pept_M24"/>
</dbReference>
<accession>A0A3B0BHL3</accession>